<name>A0A974Y5C7_9RHOO</name>
<dbReference type="RefSeq" id="WP_203388794.1">
    <property type="nucleotide sequence ID" value="NZ_CP064781.1"/>
</dbReference>
<protein>
    <submittedName>
        <fullName evidence="3">GGDEF domain-containing protein</fullName>
    </submittedName>
</protein>
<dbReference type="CDD" id="cd01949">
    <property type="entry name" value="GGDEF"/>
    <property type="match status" value="1"/>
</dbReference>
<dbReference type="PANTHER" id="PTHR46663:SF2">
    <property type="entry name" value="GGDEF DOMAIN-CONTAINING PROTEIN"/>
    <property type="match status" value="1"/>
</dbReference>
<keyword evidence="1" id="KW-1133">Transmembrane helix</keyword>
<dbReference type="AlphaFoldDB" id="A0A974Y5C7"/>
<keyword evidence="1" id="KW-0812">Transmembrane</keyword>
<dbReference type="SMART" id="SM00267">
    <property type="entry name" value="GGDEF"/>
    <property type="match status" value="1"/>
</dbReference>
<sequence>MPTLRPLATHWPTALTLAAGTAAARAGDATAAGSPPLLLGGLLAALAAGLGVALWRQNRRLQEAVAARDDALSRLEHMAQHDPLTGLPNRAMVSDRLSQAIYRADRRGSRVAVCVVELDGRRRFNDELGRDAGDALLAALGQRLSIRLRATDTVGRLDDDAFALVLEEIDGTDAARGIAGDVQRLIAEPLETGGRSCVLAATLGLALYPDHGRDTPSLLRKAEAAMHAAKRAGGSGIRIHDDD</sequence>
<proteinExistence type="predicted"/>
<dbReference type="Proteomes" id="UP000663444">
    <property type="component" value="Chromosome"/>
</dbReference>
<dbReference type="PANTHER" id="PTHR46663">
    <property type="entry name" value="DIGUANYLATE CYCLASE DGCT-RELATED"/>
    <property type="match status" value="1"/>
</dbReference>
<dbReference type="EMBL" id="CP064781">
    <property type="protein sequence ID" value="QRJ65268.1"/>
    <property type="molecule type" value="Genomic_DNA"/>
</dbReference>
<dbReference type="InterPro" id="IPR043128">
    <property type="entry name" value="Rev_trsase/Diguanyl_cyclase"/>
</dbReference>
<organism evidence="3 4">
    <name type="scientific">Azospira restricta</name>
    <dbReference type="NCBI Taxonomy" id="404405"/>
    <lineage>
        <taxon>Bacteria</taxon>
        <taxon>Pseudomonadati</taxon>
        <taxon>Pseudomonadota</taxon>
        <taxon>Betaproteobacteria</taxon>
        <taxon>Rhodocyclales</taxon>
        <taxon>Rhodocyclaceae</taxon>
        <taxon>Azospira</taxon>
    </lineage>
</organism>
<keyword evidence="4" id="KW-1185">Reference proteome</keyword>
<dbReference type="Gene3D" id="3.30.70.270">
    <property type="match status" value="1"/>
</dbReference>
<keyword evidence="1" id="KW-0472">Membrane</keyword>
<feature type="domain" description="GGDEF" evidence="2">
    <location>
        <begin position="109"/>
        <end position="242"/>
    </location>
</feature>
<evidence type="ECO:0000259" key="2">
    <source>
        <dbReference type="PROSITE" id="PS50887"/>
    </source>
</evidence>
<dbReference type="SUPFAM" id="SSF55073">
    <property type="entry name" value="Nucleotide cyclase"/>
    <property type="match status" value="1"/>
</dbReference>
<evidence type="ECO:0000313" key="3">
    <source>
        <dbReference type="EMBL" id="QRJ65268.1"/>
    </source>
</evidence>
<dbReference type="InterPro" id="IPR000160">
    <property type="entry name" value="GGDEF_dom"/>
</dbReference>
<feature type="transmembrane region" description="Helical" evidence="1">
    <location>
        <begin position="36"/>
        <end position="55"/>
    </location>
</feature>
<dbReference type="InterPro" id="IPR029787">
    <property type="entry name" value="Nucleotide_cyclase"/>
</dbReference>
<evidence type="ECO:0000256" key="1">
    <source>
        <dbReference type="SAM" id="Phobius"/>
    </source>
</evidence>
<accession>A0A974Y5C7</accession>
<gene>
    <name evidence="3" type="ORF">IWH25_08035</name>
</gene>
<reference evidence="3" key="1">
    <citation type="submission" date="2020-11" db="EMBL/GenBank/DDBJ databases">
        <title>Azospira restricta DSM 18626 genome sequence.</title>
        <authorList>
            <person name="Moe W.M."/>
        </authorList>
    </citation>
    <scope>NUCLEOTIDE SEQUENCE</scope>
    <source>
        <strain evidence="3">DSM 18626</strain>
    </source>
</reference>
<dbReference type="NCBIfam" id="TIGR00254">
    <property type="entry name" value="GGDEF"/>
    <property type="match status" value="1"/>
</dbReference>
<dbReference type="InterPro" id="IPR052163">
    <property type="entry name" value="DGC-Regulatory_Protein"/>
</dbReference>
<evidence type="ECO:0000313" key="4">
    <source>
        <dbReference type="Proteomes" id="UP000663444"/>
    </source>
</evidence>
<dbReference type="KEGG" id="ares:IWH25_08035"/>
<dbReference type="PROSITE" id="PS50887">
    <property type="entry name" value="GGDEF"/>
    <property type="match status" value="1"/>
</dbReference>
<dbReference type="Pfam" id="PF00990">
    <property type="entry name" value="GGDEF"/>
    <property type="match status" value="1"/>
</dbReference>